<evidence type="ECO:0000313" key="2">
    <source>
        <dbReference type="Proteomes" id="UP000027361"/>
    </source>
</evidence>
<accession>A0A066VU11</accession>
<organism evidence="1 2">
    <name type="scientific">Tilletiaria anomala (strain ATCC 24038 / CBS 436.72 / UBC 951)</name>
    <dbReference type="NCBI Taxonomy" id="1037660"/>
    <lineage>
        <taxon>Eukaryota</taxon>
        <taxon>Fungi</taxon>
        <taxon>Dikarya</taxon>
        <taxon>Basidiomycota</taxon>
        <taxon>Ustilaginomycotina</taxon>
        <taxon>Exobasidiomycetes</taxon>
        <taxon>Georgefischeriales</taxon>
        <taxon>Tilletiariaceae</taxon>
        <taxon>Tilletiaria</taxon>
    </lineage>
</organism>
<dbReference type="AlphaFoldDB" id="A0A066VU11"/>
<dbReference type="OrthoDB" id="25826at2759"/>
<dbReference type="Proteomes" id="UP000027361">
    <property type="component" value="Unassembled WGS sequence"/>
</dbReference>
<comment type="caution">
    <text evidence="1">The sequence shown here is derived from an EMBL/GenBank/DDBJ whole genome shotgun (WGS) entry which is preliminary data.</text>
</comment>
<dbReference type="RefSeq" id="XP_013242473.1">
    <property type="nucleotide sequence ID" value="XM_013387019.1"/>
</dbReference>
<evidence type="ECO:0000313" key="1">
    <source>
        <dbReference type="EMBL" id="KDN43758.1"/>
    </source>
</evidence>
<sequence length="141" mass="15776">MGVKPPPLKCVTPYWSRHQSETFEQQTCEPPVVRLAGELGLPYTLSTADSGGVGRRDVLGTQGSVYVMKNGLGAQHSQGLRVFQLYFQHDKELATSLLQRTHDDVDVDVGRVSFVLIRLSHYMNYLPKLEGKRHAVNRLAL</sequence>
<name>A0A066VU11_TILAU</name>
<gene>
    <name evidence="1" type="ORF">K437DRAFT_269004</name>
</gene>
<dbReference type="InParanoid" id="A0A066VU11"/>
<dbReference type="STRING" id="1037660.A0A066VU11"/>
<dbReference type="EMBL" id="JMSN01000058">
    <property type="protein sequence ID" value="KDN43758.1"/>
    <property type="molecule type" value="Genomic_DNA"/>
</dbReference>
<keyword evidence="2" id="KW-1185">Reference proteome</keyword>
<dbReference type="HOGENOM" id="CLU_1826635_0_0_1"/>
<protein>
    <submittedName>
        <fullName evidence="1">Uncharacterized protein</fullName>
    </submittedName>
</protein>
<proteinExistence type="predicted"/>
<reference evidence="1 2" key="1">
    <citation type="submission" date="2014-05" db="EMBL/GenBank/DDBJ databases">
        <title>Draft genome sequence of a rare smut relative, Tilletiaria anomala UBC 951.</title>
        <authorList>
            <consortium name="DOE Joint Genome Institute"/>
            <person name="Toome M."/>
            <person name="Kuo A."/>
            <person name="Henrissat B."/>
            <person name="Lipzen A."/>
            <person name="Tritt A."/>
            <person name="Yoshinaga Y."/>
            <person name="Zane M."/>
            <person name="Barry K."/>
            <person name="Grigoriev I.V."/>
            <person name="Spatafora J.W."/>
            <person name="Aimea M.C."/>
        </authorList>
    </citation>
    <scope>NUCLEOTIDE SEQUENCE [LARGE SCALE GENOMIC DNA]</scope>
    <source>
        <strain evidence="1 2">UBC 951</strain>
    </source>
</reference>
<dbReference type="GeneID" id="25266074"/>